<dbReference type="EMBL" id="JARAOO010000012">
    <property type="protein sequence ID" value="KAJ7948689.1"/>
    <property type="molecule type" value="Genomic_DNA"/>
</dbReference>
<organism evidence="8 9">
    <name type="scientific">Quillaja saponaria</name>
    <name type="common">Soap bark tree</name>
    <dbReference type="NCBI Taxonomy" id="32244"/>
    <lineage>
        <taxon>Eukaryota</taxon>
        <taxon>Viridiplantae</taxon>
        <taxon>Streptophyta</taxon>
        <taxon>Embryophyta</taxon>
        <taxon>Tracheophyta</taxon>
        <taxon>Spermatophyta</taxon>
        <taxon>Magnoliopsida</taxon>
        <taxon>eudicotyledons</taxon>
        <taxon>Gunneridae</taxon>
        <taxon>Pentapetalae</taxon>
        <taxon>rosids</taxon>
        <taxon>fabids</taxon>
        <taxon>Fabales</taxon>
        <taxon>Quillajaceae</taxon>
        <taxon>Quillaja</taxon>
    </lineage>
</organism>
<dbReference type="Gene3D" id="3.90.1150.10">
    <property type="entry name" value="Aspartate Aminotransferase, domain 1"/>
    <property type="match status" value="1"/>
</dbReference>
<protein>
    <submittedName>
        <fullName evidence="8">Tyrosine decarboxylase</fullName>
    </submittedName>
</protein>
<dbReference type="InterPro" id="IPR015422">
    <property type="entry name" value="PyrdxlP-dep_Trfase_small"/>
</dbReference>
<dbReference type="GO" id="GO:0005737">
    <property type="term" value="C:cytoplasm"/>
    <property type="evidence" value="ECO:0007669"/>
    <property type="project" value="TreeGrafter"/>
</dbReference>
<evidence type="ECO:0000256" key="3">
    <source>
        <dbReference type="ARBA" id="ARBA00022793"/>
    </source>
</evidence>
<comment type="similarity">
    <text evidence="2 7">Belongs to the group II decarboxylase family.</text>
</comment>
<keyword evidence="9" id="KW-1185">Reference proteome</keyword>
<dbReference type="Proteomes" id="UP001163823">
    <property type="component" value="Chromosome 12"/>
</dbReference>
<accession>A0AAD7PBF4</accession>
<evidence type="ECO:0000256" key="6">
    <source>
        <dbReference type="PIRSR" id="PIRSR602129-50"/>
    </source>
</evidence>
<dbReference type="GO" id="GO:0030170">
    <property type="term" value="F:pyridoxal phosphate binding"/>
    <property type="evidence" value="ECO:0007669"/>
    <property type="project" value="InterPro"/>
</dbReference>
<evidence type="ECO:0000256" key="1">
    <source>
        <dbReference type="ARBA" id="ARBA00001933"/>
    </source>
</evidence>
<dbReference type="InterPro" id="IPR015421">
    <property type="entry name" value="PyrdxlP-dep_Trfase_major"/>
</dbReference>
<feature type="modified residue" description="N6-(pyridoxal phosphate)lysine" evidence="6">
    <location>
        <position position="123"/>
    </location>
</feature>
<dbReference type="InterPro" id="IPR002129">
    <property type="entry name" value="PyrdxlP-dep_de-COase"/>
</dbReference>
<evidence type="ECO:0000256" key="2">
    <source>
        <dbReference type="ARBA" id="ARBA00009533"/>
    </source>
</evidence>
<comment type="caution">
    <text evidence="8">The sequence shown here is derived from an EMBL/GenBank/DDBJ whole genome shotgun (WGS) entry which is preliminary data.</text>
</comment>
<dbReference type="Gene3D" id="3.40.640.10">
    <property type="entry name" value="Type I PLP-dependent aspartate aminotransferase-like (Major domain)"/>
    <property type="match status" value="1"/>
</dbReference>
<reference evidence="8" key="1">
    <citation type="journal article" date="2023" name="Science">
        <title>Elucidation of the pathway for biosynthesis of saponin adjuvants from the soapbark tree.</title>
        <authorList>
            <person name="Reed J."/>
            <person name="Orme A."/>
            <person name="El-Demerdash A."/>
            <person name="Owen C."/>
            <person name="Martin L.B.B."/>
            <person name="Misra R.C."/>
            <person name="Kikuchi S."/>
            <person name="Rejzek M."/>
            <person name="Martin A.C."/>
            <person name="Harkess A."/>
            <person name="Leebens-Mack J."/>
            <person name="Louveau T."/>
            <person name="Stephenson M.J."/>
            <person name="Osbourn A."/>
        </authorList>
    </citation>
    <scope>NUCLEOTIDE SEQUENCE</scope>
    <source>
        <strain evidence="8">S10</strain>
    </source>
</reference>
<dbReference type="InterPro" id="IPR010977">
    <property type="entry name" value="Aromatic_deC"/>
</dbReference>
<evidence type="ECO:0000256" key="7">
    <source>
        <dbReference type="RuleBase" id="RU000382"/>
    </source>
</evidence>
<proteinExistence type="inferred from homology"/>
<dbReference type="PANTHER" id="PTHR11999:SF96">
    <property type="entry name" value="TYROSINE DECARBOXYLASE"/>
    <property type="match status" value="1"/>
</dbReference>
<dbReference type="SUPFAM" id="SSF53383">
    <property type="entry name" value="PLP-dependent transferases"/>
    <property type="match status" value="1"/>
</dbReference>
<dbReference type="GO" id="GO:0019752">
    <property type="term" value="P:carboxylic acid metabolic process"/>
    <property type="evidence" value="ECO:0007669"/>
    <property type="project" value="InterPro"/>
</dbReference>
<dbReference type="GO" id="GO:0016831">
    <property type="term" value="F:carboxy-lyase activity"/>
    <property type="evidence" value="ECO:0007669"/>
    <property type="project" value="InterPro"/>
</dbReference>
<sequence>MGRIKLIAHSKRQHKSLESTRKMFKPSRFHQSNAFSLSPESLRSAILNDLEADLVPFFLCATVGTTSTTAVDPVGPLCDVAKEYNIWVHVDAAYGGSACICPEFRHFIDGVEGANSFSLNAHKWFLTNLDCCCLWVKDPSALINSLSTKAEYSRNKASDSNQVVDYKDWQIALSRRFRAMKLWIVLRTYGVANLRNLLRSHVNMAQIFEGLLNLEKRFGVVVPRTFAMVCFRVSPSAMTVGATLTEESMSERHGRLFKIMLLPYLKWILYNKASAFIPQPNFMRKRIIQVCSELKCVELWPI</sequence>
<dbReference type="InterPro" id="IPR015424">
    <property type="entry name" value="PyrdxlP-dep_Trfase"/>
</dbReference>
<evidence type="ECO:0000256" key="5">
    <source>
        <dbReference type="ARBA" id="ARBA00023239"/>
    </source>
</evidence>
<name>A0AAD7PBF4_QUISA</name>
<dbReference type="KEGG" id="qsa:O6P43_029135"/>
<dbReference type="PANTHER" id="PTHR11999">
    <property type="entry name" value="GROUP II PYRIDOXAL-5-PHOSPHATE DECARBOXYLASE"/>
    <property type="match status" value="1"/>
</dbReference>
<dbReference type="InterPro" id="IPR021115">
    <property type="entry name" value="Pyridoxal-P_BS"/>
</dbReference>
<dbReference type="AlphaFoldDB" id="A0AAD7PBF4"/>
<evidence type="ECO:0000313" key="9">
    <source>
        <dbReference type="Proteomes" id="UP001163823"/>
    </source>
</evidence>
<dbReference type="PROSITE" id="PS00392">
    <property type="entry name" value="DDC_GAD_HDC_YDC"/>
    <property type="match status" value="1"/>
</dbReference>
<keyword evidence="3" id="KW-0210">Decarboxylase</keyword>
<comment type="cofactor">
    <cofactor evidence="1 6 7">
        <name>pyridoxal 5'-phosphate</name>
        <dbReference type="ChEBI" id="CHEBI:597326"/>
    </cofactor>
</comment>
<evidence type="ECO:0000313" key="8">
    <source>
        <dbReference type="EMBL" id="KAJ7948689.1"/>
    </source>
</evidence>
<keyword evidence="5 7" id="KW-0456">Lyase</keyword>
<evidence type="ECO:0000256" key="4">
    <source>
        <dbReference type="ARBA" id="ARBA00022898"/>
    </source>
</evidence>
<dbReference type="Pfam" id="PF00282">
    <property type="entry name" value="Pyridoxal_deC"/>
    <property type="match status" value="1"/>
</dbReference>
<gene>
    <name evidence="8" type="ORF">O6P43_029135</name>
</gene>
<keyword evidence="4 6" id="KW-0663">Pyridoxal phosphate</keyword>